<dbReference type="GO" id="GO:0008829">
    <property type="term" value="F:dCTP deaminase activity"/>
    <property type="evidence" value="ECO:0007669"/>
    <property type="project" value="InterPro"/>
</dbReference>
<dbReference type="InterPro" id="IPR033704">
    <property type="entry name" value="dUTPase_trimeric"/>
</dbReference>
<dbReference type="CDD" id="cd07557">
    <property type="entry name" value="trimeric_dUTPase"/>
    <property type="match status" value="1"/>
</dbReference>
<dbReference type="SUPFAM" id="SSF51283">
    <property type="entry name" value="dUTPase-like"/>
    <property type="match status" value="1"/>
</dbReference>
<name>A0A1F6C2U7_9BACT</name>
<dbReference type="InterPro" id="IPR011962">
    <property type="entry name" value="dCTP_deaminase"/>
</dbReference>
<dbReference type="GO" id="GO:0006229">
    <property type="term" value="P:dUTP biosynthetic process"/>
    <property type="evidence" value="ECO:0007669"/>
    <property type="project" value="InterPro"/>
</dbReference>
<dbReference type="InterPro" id="IPR036157">
    <property type="entry name" value="dUTPase-like_sf"/>
</dbReference>
<sequence length="230" mass="26523">MALSDRKILEHMINGTIVIDPFDRKNLATSSYDVTLGEWYFREQPPSGHKKVFNLYSKKDTELVWNTKPMRAKTAKEELKNFNFEFDGIRPDDKVILLEPGETILAHTEEFIGGRGTVTTMMKARSSLGRDFINVCKCAGWGDVGYTNRWVMEISNASQHYIIPIVVGRRIAQIVFFDVGPIVKTDYTSSGKYQSTSDIKKLKKSWNPEMMLPKLWADRDITKKQPWHRK</sequence>
<dbReference type="AlphaFoldDB" id="A0A1F6C2U7"/>
<comment type="caution">
    <text evidence="3">The sequence shown here is derived from an EMBL/GenBank/DDBJ whole genome shotgun (WGS) entry which is preliminary data.</text>
</comment>
<dbReference type="Pfam" id="PF22769">
    <property type="entry name" value="DCD"/>
    <property type="match status" value="1"/>
</dbReference>
<evidence type="ECO:0000256" key="2">
    <source>
        <dbReference type="ARBA" id="ARBA00023080"/>
    </source>
</evidence>
<accession>A0A1F6C2U7</accession>
<dbReference type="EMBL" id="MFKP01000052">
    <property type="protein sequence ID" value="OGG43117.1"/>
    <property type="molecule type" value="Genomic_DNA"/>
</dbReference>
<proteinExistence type="predicted"/>
<dbReference type="PANTHER" id="PTHR42680:SF2">
    <property type="entry name" value="DCTP DEAMINASE"/>
    <property type="match status" value="1"/>
</dbReference>
<organism evidence="3 4">
    <name type="scientific">Candidatus Kaiserbacteria bacterium RIFCSPHIGHO2_01_FULL_48_10</name>
    <dbReference type="NCBI Taxonomy" id="1798476"/>
    <lineage>
        <taxon>Bacteria</taxon>
        <taxon>Candidatus Kaiseribacteriota</taxon>
    </lineage>
</organism>
<keyword evidence="2" id="KW-0546">Nucleotide metabolism</keyword>
<evidence type="ECO:0000313" key="4">
    <source>
        <dbReference type="Proteomes" id="UP000178249"/>
    </source>
</evidence>
<protein>
    <submittedName>
        <fullName evidence="3">Uncharacterized protein</fullName>
    </submittedName>
</protein>
<reference evidence="3 4" key="1">
    <citation type="journal article" date="2016" name="Nat. Commun.">
        <title>Thousands of microbial genomes shed light on interconnected biogeochemical processes in an aquifer system.</title>
        <authorList>
            <person name="Anantharaman K."/>
            <person name="Brown C.T."/>
            <person name="Hug L.A."/>
            <person name="Sharon I."/>
            <person name="Castelle C.J."/>
            <person name="Probst A.J."/>
            <person name="Thomas B.C."/>
            <person name="Singh A."/>
            <person name="Wilkins M.J."/>
            <person name="Karaoz U."/>
            <person name="Brodie E.L."/>
            <person name="Williams K.H."/>
            <person name="Hubbard S.S."/>
            <person name="Banfield J.F."/>
        </authorList>
    </citation>
    <scope>NUCLEOTIDE SEQUENCE [LARGE SCALE GENOMIC DNA]</scope>
</reference>
<dbReference type="Proteomes" id="UP000178249">
    <property type="component" value="Unassembled WGS sequence"/>
</dbReference>
<keyword evidence="1" id="KW-0378">Hydrolase</keyword>
<evidence type="ECO:0000256" key="1">
    <source>
        <dbReference type="ARBA" id="ARBA00022801"/>
    </source>
</evidence>
<dbReference type="Gene3D" id="2.70.40.10">
    <property type="match status" value="1"/>
</dbReference>
<evidence type="ECO:0000313" key="3">
    <source>
        <dbReference type="EMBL" id="OGG43117.1"/>
    </source>
</evidence>
<gene>
    <name evidence="3" type="ORF">A2841_03190</name>
</gene>
<dbReference type="PANTHER" id="PTHR42680">
    <property type="entry name" value="DCTP DEAMINASE"/>
    <property type="match status" value="1"/>
</dbReference>